<comment type="caution">
    <text evidence="2">The sequence shown here is derived from an EMBL/GenBank/DDBJ whole genome shotgun (WGS) entry which is preliminary data.</text>
</comment>
<feature type="compositionally biased region" description="Gly residues" evidence="1">
    <location>
        <begin position="98"/>
        <end position="127"/>
    </location>
</feature>
<evidence type="ECO:0000256" key="1">
    <source>
        <dbReference type="SAM" id="MobiDB-lite"/>
    </source>
</evidence>
<evidence type="ECO:0008006" key="4">
    <source>
        <dbReference type="Google" id="ProtNLM"/>
    </source>
</evidence>
<feature type="compositionally biased region" description="Low complexity" evidence="1">
    <location>
        <begin position="81"/>
        <end position="97"/>
    </location>
</feature>
<feature type="region of interest" description="Disordered" evidence="1">
    <location>
        <begin position="74"/>
        <end position="127"/>
    </location>
</feature>
<dbReference type="Proteomes" id="UP000471031">
    <property type="component" value="Unassembled WGS sequence"/>
</dbReference>
<dbReference type="EMBL" id="WXEX01000002">
    <property type="protein sequence ID" value="MZP42161.1"/>
    <property type="molecule type" value="Genomic_DNA"/>
</dbReference>
<reference evidence="2 3" key="1">
    <citation type="submission" date="2020-01" db="EMBL/GenBank/DDBJ databases">
        <title>Whole genome sequence of Heliobacterium gestii DSM 11169.</title>
        <authorList>
            <person name="Kyndt J.A."/>
            <person name="Meyer T.E."/>
        </authorList>
    </citation>
    <scope>NUCLEOTIDE SEQUENCE [LARGE SCALE GENOMIC DNA]</scope>
    <source>
        <strain evidence="2 3">DSM 11169</strain>
    </source>
</reference>
<organism evidence="2 3">
    <name type="scientific">Heliomicrobium gestii</name>
    <name type="common">Heliobacterium gestii</name>
    <dbReference type="NCBI Taxonomy" id="2699"/>
    <lineage>
        <taxon>Bacteria</taxon>
        <taxon>Bacillati</taxon>
        <taxon>Bacillota</taxon>
        <taxon>Clostridia</taxon>
        <taxon>Eubacteriales</taxon>
        <taxon>Heliobacteriaceae</taxon>
        <taxon>Heliomicrobium</taxon>
    </lineage>
</organism>
<keyword evidence="3" id="KW-1185">Reference proteome</keyword>
<dbReference type="Pfam" id="PF07875">
    <property type="entry name" value="Coat_F"/>
    <property type="match status" value="1"/>
</dbReference>
<evidence type="ECO:0000313" key="3">
    <source>
        <dbReference type="Proteomes" id="UP000471031"/>
    </source>
</evidence>
<dbReference type="InterPro" id="IPR012851">
    <property type="entry name" value="Spore_coat_CotF-like"/>
</dbReference>
<sequence length="127" mass="13319">MFWDVLGTEKQLAQLCNRAALEAGQPGLYQDLMAILNETQACHRELFHVMLQRGWYHLHPADLMQTQQVFHDFHSMAQSLNNQNQGNQGEPGQSTQSGGNGAASGGSASGGSGNTSGGSSSGGSGGN</sequence>
<dbReference type="OrthoDB" id="1685263at2"/>
<proteinExistence type="predicted"/>
<dbReference type="AlphaFoldDB" id="A0A845L999"/>
<accession>A0A845L999</accession>
<evidence type="ECO:0000313" key="2">
    <source>
        <dbReference type="EMBL" id="MZP42161.1"/>
    </source>
</evidence>
<name>A0A845L999_HELGE</name>
<protein>
    <recommendedName>
        <fullName evidence="4">Spore coat protein</fullName>
    </recommendedName>
</protein>
<gene>
    <name evidence="2" type="ORF">GTO89_03800</name>
</gene>